<dbReference type="GO" id="GO:0000981">
    <property type="term" value="F:DNA-binding transcription factor activity, RNA polymerase II-specific"/>
    <property type="evidence" value="ECO:0007669"/>
    <property type="project" value="TreeGrafter"/>
</dbReference>
<feature type="DNA-binding region" description="Fork-head" evidence="3">
    <location>
        <begin position="73"/>
        <end position="170"/>
    </location>
</feature>
<dbReference type="PANTHER" id="PTHR11829">
    <property type="entry name" value="FORKHEAD BOX PROTEIN"/>
    <property type="match status" value="1"/>
</dbReference>
<evidence type="ECO:0000256" key="2">
    <source>
        <dbReference type="ARBA" id="ARBA00023242"/>
    </source>
</evidence>
<keyword evidence="2 3" id="KW-0539">Nucleus</keyword>
<dbReference type="FunFam" id="1.10.10.10:FF:000135">
    <property type="entry name" value="forkhead box protein G1"/>
    <property type="match status" value="1"/>
</dbReference>
<dbReference type="OrthoDB" id="5954824at2759"/>
<sequence length="295" mass="33567">MNNSHLPIYYLTRGDTERVKRDSFSIEGDELWTPSLCTSESESNHRDSDESIAQVQLSLDRSIKNILSITNDKPSHSYIAMISMAILSKPSKKLLLIDIYQYIMDNFPFYNNKEKAWRNSIRHNLSLNECFVKNGRSDKGKGNYWSIHSACIEDFAKGDFRRQNARRRARKSSIKTVDGSSNQLYTRNNNGYVPMTSSPIGFYPYSMKGPLMHTKPHYSHQITQSPVSAFEMSRTQFPSTMQSFGSDSLFPVSQSLSGGQSFIKPSTYCTLSSYKSSSNSAFYSSCPIQKEFSAW</sequence>
<dbReference type="PROSITE" id="PS50039">
    <property type="entry name" value="FORK_HEAD_3"/>
    <property type="match status" value="1"/>
</dbReference>
<dbReference type="PANTHER" id="PTHR11829:SF142">
    <property type="entry name" value="FORK-HEAD DOMAIN-CONTAINING PROTEIN"/>
    <property type="match status" value="1"/>
</dbReference>
<evidence type="ECO:0000313" key="6">
    <source>
        <dbReference type="Proteomes" id="UP000683360"/>
    </source>
</evidence>
<dbReference type="InterPro" id="IPR001766">
    <property type="entry name" value="Fork_head_dom"/>
</dbReference>
<feature type="domain" description="Fork-head" evidence="4">
    <location>
        <begin position="73"/>
        <end position="170"/>
    </location>
</feature>
<dbReference type="InterPro" id="IPR030456">
    <property type="entry name" value="TF_fork_head_CS_2"/>
</dbReference>
<dbReference type="Proteomes" id="UP000683360">
    <property type="component" value="Unassembled WGS sequence"/>
</dbReference>
<dbReference type="Gene3D" id="1.10.10.10">
    <property type="entry name" value="Winged helix-like DNA-binding domain superfamily/Winged helix DNA-binding domain"/>
    <property type="match status" value="1"/>
</dbReference>
<dbReference type="Pfam" id="PF00250">
    <property type="entry name" value="Forkhead"/>
    <property type="match status" value="1"/>
</dbReference>
<dbReference type="GO" id="GO:0009653">
    <property type="term" value="P:anatomical structure morphogenesis"/>
    <property type="evidence" value="ECO:0007669"/>
    <property type="project" value="TreeGrafter"/>
</dbReference>
<evidence type="ECO:0000313" key="5">
    <source>
        <dbReference type="EMBL" id="CAG2198065.1"/>
    </source>
</evidence>
<dbReference type="SMART" id="SM00339">
    <property type="entry name" value="FH"/>
    <property type="match status" value="1"/>
</dbReference>
<accession>A0A8S3QT63</accession>
<dbReference type="PRINTS" id="PR00053">
    <property type="entry name" value="FORKHEAD"/>
</dbReference>
<evidence type="ECO:0000256" key="3">
    <source>
        <dbReference type="PROSITE-ProRule" id="PRU00089"/>
    </source>
</evidence>
<dbReference type="GO" id="GO:0005634">
    <property type="term" value="C:nucleus"/>
    <property type="evidence" value="ECO:0007669"/>
    <property type="project" value="UniProtKB-SubCell"/>
</dbReference>
<comment type="subcellular location">
    <subcellularLocation>
        <location evidence="3">Nucleus</location>
    </subcellularLocation>
</comment>
<dbReference type="GO" id="GO:0030154">
    <property type="term" value="P:cell differentiation"/>
    <property type="evidence" value="ECO:0007669"/>
    <property type="project" value="TreeGrafter"/>
</dbReference>
<dbReference type="InterPro" id="IPR036388">
    <property type="entry name" value="WH-like_DNA-bd_sf"/>
</dbReference>
<organism evidence="5 6">
    <name type="scientific">Mytilus edulis</name>
    <name type="common">Blue mussel</name>
    <dbReference type="NCBI Taxonomy" id="6550"/>
    <lineage>
        <taxon>Eukaryota</taxon>
        <taxon>Metazoa</taxon>
        <taxon>Spiralia</taxon>
        <taxon>Lophotrochozoa</taxon>
        <taxon>Mollusca</taxon>
        <taxon>Bivalvia</taxon>
        <taxon>Autobranchia</taxon>
        <taxon>Pteriomorphia</taxon>
        <taxon>Mytilida</taxon>
        <taxon>Mytiloidea</taxon>
        <taxon>Mytilidae</taxon>
        <taxon>Mytilinae</taxon>
        <taxon>Mytilus</taxon>
    </lineage>
</organism>
<dbReference type="GO" id="GO:0000978">
    <property type="term" value="F:RNA polymerase II cis-regulatory region sequence-specific DNA binding"/>
    <property type="evidence" value="ECO:0007669"/>
    <property type="project" value="TreeGrafter"/>
</dbReference>
<protein>
    <recommendedName>
        <fullName evidence="4">Fork-head domain-containing protein</fullName>
    </recommendedName>
</protein>
<dbReference type="EMBL" id="CAJPWZ010000664">
    <property type="protein sequence ID" value="CAG2198065.1"/>
    <property type="molecule type" value="Genomic_DNA"/>
</dbReference>
<evidence type="ECO:0000256" key="1">
    <source>
        <dbReference type="ARBA" id="ARBA00023125"/>
    </source>
</evidence>
<dbReference type="CDD" id="cd20035">
    <property type="entry name" value="FH_FOXQ2-like"/>
    <property type="match status" value="1"/>
</dbReference>
<gene>
    <name evidence="5" type="ORF">MEDL_12899</name>
</gene>
<dbReference type="InterPro" id="IPR036390">
    <property type="entry name" value="WH_DNA-bd_sf"/>
</dbReference>
<dbReference type="SUPFAM" id="SSF46785">
    <property type="entry name" value="Winged helix' DNA-binding domain"/>
    <property type="match status" value="1"/>
</dbReference>
<dbReference type="PROSITE" id="PS00658">
    <property type="entry name" value="FORK_HEAD_2"/>
    <property type="match status" value="1"/>
</dbReference>
<comment type="caution">
    <text evidence="5">The sequence shown here is derived from an EMBL/GenBank/DDBJ whole genome shotgun (WGS) entry which is preliminary data.</text>
</comment>
<evidence type="ECO:0000259" key="4">
    <source>
        <dbReference type="PROSITE" id="PS50039"/>
    </source>
</evidence>
<proteinExistence type="predicted"/>
<dbReference type="AlphaFoldDB" id="A0A8S3QT63"/>
<name>A0A8S3QT63_MYTED</name>
<keyword evidence="6" id="KW-1185">Reference proteome</keyword>
<reference evidence="5" key="1">
    <citation type="submission" date="2021-03" db="EMBL/GenBank/DDBJ databases">
        <authorList>
            <person name="Bekaert M."/>
        </authorList>
    </citation>
    <scope>NUCLEOTIDE SEQUENCE</scope>
</reference>
<dbReference type="InterPro" id="IPR047519">
    <property type="entry name" value="FH_FOXQ2-like"/>
</dbReference>
<dbReference type="InterPro" id="IPR050211">
    <property type="entry name" value="FOX_domain-containing"/>
</dbReference>
<keyword evidence="1 3" id="KW-0238">DNA-binding</keyword>